<dbReference type="PROSITE" id="PS50217">
    <property type="entry name" value="BZIP"/>
    <property type="match status" value="2"/>
</dbReference>
<feature type="compositionally biased region" description="Polar residues" evidence="1">
    <location>
        <begin position="20"/>
        <end position="50"/>
    </location>
</feature>
<protein>
    <recommendedName>
        <fullName evidence="2">BZIP domain-containing protein</fullName>
    </recommendedName>
</protein>
<dbReference type="CDD" id="cd14809">
    <property type="entry name" value="bZIP_AUREO-like"/>
    <property type="match status" value="1"/>
</dbReference>
<dbReference type="AlphaFoldDB" id="A0A7S2V3V7"/>
<feature type="domain" description="BZIP" evidence="2">
    <location>
        <begin position="222"/>
        <end position="263"/>
    </location>
</feature>
<dbReference type="InterPro" id="IPR046347">
    <property type="entry name" value="bZIP_sf"/>
</dbReference>
<evidence type="ECO:0000313" key="3">
    <source>
        <dbReference type="EMBL" id="CAD9870330.1"/>
    </source>
</evidence>
<organism evidence="3">
    <name type="scientific">Fibrocapsa japonica</name>
    <dbReference type="NCBI Taxonomy" id="94617"/>
    <lineage>
        <taxon>Eukaryota</taxon>
        <taxon>Sar</taxon>
        <taxon>Stramenopiles</taxon>
        <taxon>Ochrophyta</taxon>
        <taxon>Raphidophyceae</taxon>
        <taxon>Chattonellales</taxon>
        <taxon>Chattonellaceae</taxon>
        <taxon>Fibrocapsa</taxon>
    </lineage>
</organism>
<accession>A0A7S2V3V7</accession>
<feature type="domain" description="BZIP" evidence="2">
    <location>
        <begin position="77"/>
        <end position="125"/>
    </location>
</feature>
<feature type="compositionally biased region" description="Basic and acidic residues" evidence="1">
    <location>
        <begin position="74"/>
        <end position="88"/>
    </location>
</feature>
<name>A0A7S2V3V7_9STRA</name>
<feature type="region of interest" description="Disordered" evidence="1">
    <location>
        <begin position="266"/>
        <end position="290"/>
    </location>
</feature>
<dbReference type="Pfam" id="PF07716">
    <property type="entry name" value="bZIP_2"/>
    <property type="match status" value="1"/>
</dbReference>
<dbReference type="GO" id="GO:0003700">
    <property type="term" value="F:DNA-binding transcription factor activity"/>
    <property type="evidence" value="ECO:0007669"/>
    <property type="project" value="InterPro"/>
</dbReference>
<evidence type="ECO:0000256" key="1">
    <source>
        <dbReference type="SAM" id="MobiDB-lite"/>
    </source>
</evidence>
<dbReference type="SMART" id="SM00338">
    <property type="entry name" value="BRLZ"/>
    <property type="match status" value="2"/>
</dbReference>
<dbReference type="SUPFAM" id="SSF57959">
    <property type="entry name" value="Leucine zipper domain"/>
    <property type="match status" value="2"/>
</dbReference>
<feature type="compositionally biased region" description="Basic and acidic residues" evidence="1">
    <location>
        <begin position="271"/>
        <end position="290"/>
    </location>
</feature>
<dbReference type="EMBL" id="HBHR01018905">
    <property type="protein sequence ID" value="CAD9870330.1"/>
    <property type="molecule type" value="Transcribed_RNA"/>
</dbReference>
<proteinExistence type="predicted"/>
<feature type="region of interest" description="Disordered" evidence="1">
    <location>
        <begin position="1"/>
        <end position="102"/>
    </location>
</feature>
<reference evidence="3" key="1">
    <citation type="submission" date="2021-01" db="EMBL/GenBank/DDBJ databases">
        <authorList>
            <person name="Corre E."/>
            <person name="Pelletier E."/>
            <person name="Niang G."/>
            <person name="Scheremetjew M."/>
            <person name="Finn R."/>
            <person name="Kale V."/>
            <person name="Holt S."/>
            <person name="Cochrane G."/>
            <person name="Meng A."/>
            <person name="Brown T."/>
            <person name="Cohen L."/>
        </authorList>
    </citation>
    <scope>NUCLEOTIDE SEQUENCE</scope>
    <source>
        <strain evidence="3">CCMP1661</strain>
    </source>
</reference>
<sequence>MHNHIPDYSQDSLKDHYESTGYSTPNDSEPDCSETSVKLESSPENVQDVTNKGIRSEIMQGDLSSNSRKRRKCGSPDEKQNRSRERNREHARKTRERKKDQLLSLQSRLEDVRKEREHLIRLVEECNTAAILLGLSDVIRKCDTTESHKDGEPEEQSLKGKNNIAKEACKNPELRQLELELEADKKMKQSSKCNGINWKDGYMIDGNGNTKKLSLQELEVLRRERNRAHAKLTRDRKKAYIKMIEQMVERFEKENKKIKQTLAGPLLRLQQAKEKGPLKPPKEIKRSDIS</sequence>
<dbReference type="InterPro" id="IPR004827">
    <property type="entry name" value="bZIP"/>
</dbReference>
<evidence type="ECO:0000259" key="2">
    <source>
        <dbReference type="PROSITE" id="PS50217"/>
    </source>
</evidence>
<dbReference type="Gene3D" id="1.20.5.170">
    <property type="match status" value="2"/>
</dbReference>
<gene>
    <name evidence="3" type="ORF">FJAP1339_LOCUS9593</name>
</gene>